<keyword evidence="1" id="KW-1133">Transmembrane helix</keyword>
<feature type="transmembrane region" description="Helical" evidence="1">
    <location>
        <begin position="36"/>
        <end position="59"/>
    </location>
</feature>
<protein>
    <submittedName>
        <fullName evidence="2">Uncharacterized protein</fullName>
    </submittedName>
</protein>
<keyword evidence="1" id="KW-0812">Transmembrane</keyword>
<dbReference type="AlphaFoldDB" id="A0A2S2F924"/>
<geneLocation type="plasmid" evidence="2 3">
    <name>pOXA58_010030</name>
</geneLocation>
<keyword evidence="1" id="KW-0472">Membrane</keyword>
<dbReference type="RefSeq" id="WP_005006263.1">
    <property type="nucleotide sequence ID" value="NZ_CP029396.2"/>
</dbReference>
<feature type="transmembrane region" description="Helical" evidence="1">
    <location>
        <begin position="12"/>
        <end position="29"/>
    </location>
</feature>
<dbReference type="KEGG" id="adv:DJ533_01730"/>
<dbReference type="Proteomes" id="UP000245977">
    <property type="component" value="Plasmid pOXA58_010030"/>
</dbReference>
<gene>
    <name evidence="2" type="ORF">DJ533_01730</name>
</gene>
<sequence length="142" mass="15942">MLFSDYLDQHAVILALCLAICISSVVVYTKYRTLRAVYLTGASLFTLTATIFLSIGFYLTTLDVSASDRKEIQSIISQVSQDKNIASAIELNQRNNYELLVAVSQKKNLTYSDLGSIQYGQVRDTVNLTKYSQYKTLVNAEY</sequence>
<evidence type="ECO:0000313" key="2">
    <source>
        <dbReference type="EMBL" id="AWL27410.1"/>
    </source>
</evidence>
<keyword evidence="3" id="KW-1185">Reference proteome</keyword>
<accession>A0A2S2F924</accession>
<name>A0A2S2F924_9GAMM</name>
<dbReference type="EMBL" id="CP029396">
    <property type="protein sequence ID" value="AWL27410.1"/>
    <property type="molecule type" value="Genomic_DNA"/>
</dbReference>
<evidence type="ECO:0000256" key="1">
    <source>
        <dbReference type="SAM" id="Phobius"/>
    </source>
</evidence>
<organism evidence="2 3">
    <name type="scientific">Acinetobacter defluvii</name>
    <dbReference type="NCBI Taxonomy" id="1871111"/>
    <lineage>
        <taxon>Bacteria</taxon>
        <taxon>Pseudomonadati</taxon>
        <taxon>Pseudomonadota</taxon>
        <taxon>Gammaproteobacteria</taxon>
        <taxon>Moraxellales</taxon>
        <taxon>Moraxellaceae</taxon>
        <taxon>Acinetobacter</taxon>
    </lineage>
</organism>
<evidence type="ECO:0000313" key="3">
    <source>
        <dbReference type="Proteomes" id="UP000245977"/>
    </source>
</evidence>
<reference evidence="2" key="1">
    <citation type="submission" date="2019-08" db="EMBL/GenBank/DDBJ databases">
        <title>The complete genome of Acinetobacter defluvii strain WCHAD010030.</title>
        <authorList>
            <person name="Hu Y."/>
            <person name="Qin J."/>
            <person name="Feng Y."/>
            <person name="Zong Z."/>
        </authorList>
    </citation>
    <scope>NUCLEOTIDE SEQUENCE</scope>
    <source>
        <strain evidence="2">WCHA30</strain>
        <plasmid evidence="2">pOXA58_010030</plasmid>
    </source>
</reference>
<keyword evidence="2" id="KW-0614">Plasmid</keyword>
<proteinExistence type="predicted"/>
<dbReference type="OrthoDB" id="6705637at2"/>